<proteinExistence type="predicted"/>
<feature type="chain" id="PRO_5019244468" evidence="2">
    <location>
        <begin position="22"/>
        <end position="221"/>
    </location>
</feature>
<dbReference type="Pfam" id="PF11736">
    <property type="entry name" value="DUF3299"/>
    <property type="match status" value="1"/>
</dbReference>
<feature type="signal peptide" evidence="2">
    <location>
        <begin position="1"/>
        <end position="21"/>
    </location>
</feature>
<dbReference type="InterPro" id="IPR021727">
    <property type="entry name" value="DUF3299"/>
</dbReference>
<keyword evidence="1" id="KW-0175">Coiled coil</keyword>
<comment type="caution">
    <text evidence="3">The sequence shown here is derived from an EMBL/GenBank/DDBJ whole genome shotgun (WGS) entry which is preliminary data.</text>
</comment>
<dbReference type="Proteomes" id="UP000283255">
    <property type="component" value="Unassembled WGS sequence"/>
</dbReference>
<dbReference type="RefSeq" id="WP_119909533.1">
    <property type="nucleotide sequence ID" value="NZ_QZCH01000003.1"/>
</dbReference>
<evidence type="ECO:0000256" key="2">
    <source>
        <dbReference type="SAM" id="SignalP"/>
    </source>
</evidence>
<dbReference type="PROSITE" id="PS51257">
    <property type="entry name" value="PROKAR_LIPOPROTEIN"/>
    <property type="match status" value="1"/>
</dbReference>
<dbReference type="OrthoDB" id="9784998at2"/>
<sequence>MQYLKTCLFVLFTALSCHSLANTLPTWYWDNLTPSETNIANNPFAALSQDQLYDVATLIRFREKQQNKDYQPSAAHQREITQIKAELKAANIDVDALQQARQRIMEQQANQARQVNPDIVGQTGQIPGFLVPLEMTDSKVTQFLLVPTAGACIHTPPPPPNQIVIVDYPKGFELVSMSTPIMVAGKLAQQSFNQDVQFSDGEGAVEAQYHMQAQHIEVYQP</sequence>
<gene>
    <name evidence="3" type="ORF">D1Z90_04375</name>
</gene>
<evidence type="ECO:0000256" key="1">
    <source>
        <dbReference type="SAM" id="Coils"/>
    </source>
</evidence>
<organism evidence="3 4">
    <name type="scientific">Motilimonas pumila</name>
    <dbReference type="NCBI Taxonomy" id="2303987"/>
    <lineage>
        <taxon>Bacteria</taxon>
        <taxon>Pseudomonadati</taxon>
        <taxon>Pseudomonadota</taxon>
        <taxon>Gammaproteobacteria</taxon>
        <taxon>Alteromonadales</taxon>
        <taxon>Alteromonadales genera incertae sedis</taxon>
        <taxon>Motilimonas</taxon>
    </lineage>
</organism>
<reference evidence="3 4" key="2">
    <citation type="submission" date="2019-01" db="EMBL/GenBank/DDBJ databases">
        <title>Motilimonas pumilus sp. nov., isolated from the gut of sea cucumber (Apostichopus japonicus).</title>
        <authorList>
            <person name="Wang F.-Q."/>
            <person name="Ren L.-H."/>
            <person name="Lin Y.-W."/>
            <person name="Sun G.-H."/>
            <person name="Du Z.-J."/>
            <person name="Zhao J.-X."/>
            <person name="Liu X.-J."/>
            <person name="Liu L.-J."/>
        </authorList>
    </citation>
    <scope>NUCLEOTIDE SEQUENCE [LARGE SCALE GENOMIC DNA]</scope>
    <source>
        <strain evidence="3 4">PLHSC7-2</strain>
    </source>
</reference>
<protein>
    <submittedName>
        <fullName evidence="3">DUF3299 domain-containing protein</fullName>
    </submittedName>
</protein>
<evidence type="ECO:0000313" key="4">
    <source>
        <dbReference type="Proteomes" id="UP000283255"/>
    </source>
</evidence>
<dbReference type="EMBL" id="QZCH01000003">
    <property type="protein sequence ID" value="RJG49887.1"/>
    <property type="molecule type" value="Genomic_DNA"/>
</dbReference>
<keyword evidence="4" id="KW-1185">Reference proteome</keyword>
<keyword evidence="2" id="KW-0732">Signal</keyword>
<accession>A0A418YHS8</accession>
<dbReference type="AlphaFoldDB" id="A0A418YHS8"/>
<reference evidence="3 4" key="1">
    <citation type="submission" date="2018-09" db="EMBL/GenBank/DDBJ databases">
        <authorList>
            <person name="Wang F."/>
        </authorList>
    </citation>
    <scope>NUCLEOTIDE SEQUENCE [LARGE SCALE GENOMIC DNA]</scope>
    <source>
        <strain evidence="3 4">PLHSC7-2</strain>
    </source>
</reference>
<name>A0A418YHS8_9GAMM</name>
<feature type="coiled-coil region" evidence="1">
    <location>
        <begin position="73"/>
        <end position="107"/>
    </location>
</feature>
<evidence type="ECO:0000313" key="3">
    <source>
        <dbReference type="EMBL" id="RJG49887.1"/>
    </source>
</evidence>
<dbReference type="Gene3D" id="2.40.50.870">
    <property type="entry name" value="Protein of unknown function (DUF3299)"/>
    <property type="match status" value="1"/>
</dbReference>